<dbReference type="PATRIC" id="fig|1423750.3.peg.553"/>
<feature type="domain" description="Tetratrico peptide repeat group 5" evidence="2">
    <location>
        <begin position="40"/>
        <end position="155"/>
    </location>
</feature>
<dbReference type="InterPro" id="IPR041656">
    <property type="entry name" value="TPR_5"/>
</dbReference>
<dbReference type="Gene3D" id="1.25.40.10">
    <property type="entry name" value="Tetratricopeptide repeat domain"/>
    <property type="match status" value="1"/>
</dbReference>
<organism evidence="3 4">
    <name type="scientific">Liquorilactobacillus ghanensis DSM 18630</name>
    <dbReference type="NCBI Taxonomy" id="1423750"/>
    <lineage>
        <taxon>Bacteria</taxon>
        <taxon>Bacillati</taxon>
        <taxon>Bacillota</taxon>
        <taxon>Bacilli</taxon>
        <taxon>Lactobacillales</taxon>
        <taxon>Lactobacillaceae</taxon>
        <taxon>Liquorilactobacillus</taxon>
    </lineage>
</organism>
<dbReference type="SUPFAM" id="SSF48452">
    <property type="entry name" value="TPR-like"/>
    <property type="match status" value="1"/>
</dbReference>
<name>A0A0R1VR95_9LACO</name>
<evidence type="ECO:0000313" key="4">
    <source>
        <dbReference type="Proteomes" id="UP000051451"/>
    </source>
</evidence>
<protein>
    <recommendedName>
        <fullName evidence="2">Tetratrico peptide repeat group 5 domain-containing protein</fullName>
    </recommendedName>
</protein>
<dbReference type="OrthoDB" id="193829at2"/>
<gene>
    <name evidence="3" type="ORF">FC89_GL000536</name>
</gene>
<dbReference type="GeneID" id="98318576"/>
<proteinExistence type="predicted"/>
<keyword evidence="4" id="KW-1185">Reference proteome</keyword>
<dbReference type="AlphaFoldDB" id="A0A0R1VR95"/>
<evidence type="ECO:0000256" key="1">
    <source>
        <dbReference type="PROSITE-ProRule" id="PRU00339"/>
    </source>
</evidence>
<dbReference type="RefSeq" id="WP_057871313.1">
    <property type="nucleotide sequence ID" value="NZ_AZGB01000015.1"/>
</dbReference>
<dbReference type="EMBL" id="AZGB01000015">
    <property type="protein sequence ID" value="KRM06395.1"/>
    <property type="molecule type" value="Genomic_DNA"/>
</dbReference>
<dbReference type="PROSITE" id="PS50005">
    <property type="entry name" value="TPR"/>
    <property type="match status" value="1"/>
</dbReference>
<sequence>MEKIIKEALELRKNGKLKDSNKMLVELYQKKPEDAYLNYQIAWSYDILEKEIEAIPFYEKAIQIGLRKSDLQEAYLGLGSTYRALGEYNKSYDVYQRAINRFPDNAALQAFYSMTLFNLNKHEQAMKILLNLLVSTSKDPEIKTFEKSILFYADKLNQRFS</sequence>
<dbReference type="Pfam" id="PF12688">
    <property type="entry name" value="TPR_5"/>
    <property type="match status" value="1"/>
</dbReference>
<dbReference type="PROSITE" id="PS50293">
    <property type="entry name" value="TPR_REGION"/>
    <property type="match status" value="1"/>
</dbReference>
<keyword evidence="1" id="KW-0802">TPR repeat</keyword>
<evidence type="ECO:0000313" key="3">
    <source>
        <dbReference type="EMBL" id="KRM06395.1"/>
    </source>
</evidence>
<reference evidence="3 4" key="1">
    <citation type="journal article" date="2015" name="Genome Announc.">
        <title>Expanding the biotechnology potential of lactobacilli through comparative genomics of 213 strains and associated genera.</title>
        <authorList>
            <person name="Sun Z."/>
            <person name="Harris H.M."/>
            <person name="McCann A."/>
            <person name="Guo C."/>
            <person name="Argimon S."/>
            <person name="Zhang W."/>
            <person name="Yang X."/>
            <person name="Jeffery I.B."/>
            <person name="Cooney J.C."/>
            <person name="Kagawa T.F."/>
            <person name="Liu W."/>
            <person name="Song Y."/>
            <person name="Salvetti E."/>
            <person name="Wrobel A."/>
            <person name="Rasinkangas P."/>
            <person name="Parkhill J."/>
            <person name="Rea M.C."/>
            <person name="O'Sullivan O."/>
            <person name="Ritari J."/>
            <person name="Douillard F.P."/>
            <person name="Paul Ross R."/>
            <person name="Yang R."/>
            <person name="Briner A.E."/>
            <person name="Felis G.E."/>
            <person name="de Vos W.M."/>
            <person name="Barrangou R."/>
            <person name="Klaenhammer T.R."/>
            <person name="Caufield P.W."/>
            <person name="Cui Y."/>
            <person name="Zhang H."/>
            <person name="O'Toole P.W."/>
        </authorList>
    </citation>
    <scope>NUCLEOTIDE SEQUENCE [LARGE SCALE GENOMIC DNA]</scope>
    <source>
        <strain evidence="3 4">DSM 18630</strain>
    </source>
</reference>
<feature type="repeat" description="TPR" evidence="1">
    <location>
        <begin position="72"/>
        <end position="105"/>
    </location>
</feature>
<evidence type="ECO:0000259" key="2">
    <source>
        <dbReference type="Pfam" id="PF12688"/>
    </source>
</evidence>
<accession>A0A0R1VR95</accession>
<dbReference type="InterPro" id="IPR019734">
    <property type="entry name" value="TPR_rpt"/>
</dbReference>
<comment type="caution">
    <text evidence="3">The sequence shown here is derived from an EMBL/GenBank/DDBJ whole genome shotgun (WGS) entry which is preliminary data.</text>
</comment>
<dbReference type="InterPro" id="IPR011990">
    <property type="entry name" value="TPR-like_helical_dom_sf"/>
</dbReference>
<dbReference type="STRING" id="1423750.FC89_GL000536"/>
<dbReference type="SMART" id="SM00028">
    <property type="entry name" value="TPR"/>
    <property type="match status" value="2"/>
</dbReference>
<dbReference type="Proteomes" id="UP000051451">
    <property type="component" value="Unassembled WGS sequence"/>
</dbReference>